<dbReference type="AlphaFoldDB" id="A0A6P3VMD7"/>
<dbReference type="GeneID" id="105893184"/>
<gene>
    <name evidence="5" type="primary">gab3</name>
</gene>
<reference evidence="5" key="1">
    <citation type="submission" date="2025-08" db="UniProtKB">
        <authorList>
            <consortium name="RefSeq"/>
        </authorList>
    </citation>
    <scope>IDENTIFICATION</scope>
</reference>
<name>A0A6P3VMD7_CLUHA</name>
<evidence type="ECO:0000313" key="5">
    <source>
        <dbReference type="RefSeq" id="XP_012675006.1"/>
    </source>
</evidence>
<comment type="similarity">
    <text evidence="1">Belongs to the GAB family.</text>
</comment>
<feature type="compositionally biased region" description="Pro residues" evidence="2">
    <location>
        <begin position="399"/>
        <end position="412"/>
    </location>
</feature>
<dbReference type="SUPFAM" id="SSF50729">
    <property type="entry name" value="PH domain-like"/>
    <property type="match status" value="1"/>
</dbReference>
<dbReference type="Gene3D" id="2.30.29.30">
    <property type="entry name" value="Pleckstrin-homology domain (PH domain)/Phosphotyrosine-binding domain (PTB)"/>
    <property type="match status" value="1"/>
</dbReference>
<sequence length="556" mass="61756">MSADDVVFTGWLTKSPPEKKLNTRYSWRKRWFVLRQGRMSGNPDVLEYYRNKGSKKPIRTIDLQECEVRMPCELQQLHKRQFQNHHLFMVKTATRVFYLLAKTQEEMNHWVQSISQICTFGPPDDTDSAESLSHTPTPEQPSPAPSPRVSLTTSTDFIPNGSTAGRDRTSLSDSNPPPDYLILSQCNSGTISITRCSSFTNSELSLEQSSSEMVVEDVFLPTLPASGPPSSASPLLLGRALDTPFSAPCGQPPLCSSSATSSPRSLQQMPDIFRFDSPFCPSFDTHVSYTPPPLPPKPTNLSDILGHPFAPPAPLRHRVSMPSLDLSWMGESDSSVRRRIKLASLHLSSLAGGATLPCQSDDSYVPMASPPATTVDMPTDGYIPMSPSMFPRTNGKVEAPPPPGADLEPPPVNRDLKPRRRARPPPLDLRGLSTIREHPCHLPLVRTHTEPSAVQPCVTSDRRWRAFNPADPEAFSTPTDRLFFPVAESAPQQPWMRCSRLDYLSLDFNSASPSPVLKKPLLADDHKVDYVQVDEKKTQALQNTKLEWKDVRQSQA</sequence>
<dbReference type="PANTHER" id="PTHR45960:SF3">
    <property type="entry name" value="GRB2-ASSOCIATED-BINDING PROTEIN 3"/>
    <property type="match status" value="1"/>
</dbReference>
<dbReference type="InterPro" id="IPR046355">
    <property type="entry name" value="Gab1-4-like"/>
</dbReference>
<protein>
    <submittedName>
        <fullName evidence="5">GRB2-associated-binding protein 3</fullName>
    </submittedName>
</protein>
<feature type="compositionally biased region" description="Polar residues" evidence="2">
    <location>
        <begin position="149"/>
        <end position="163"/>
    </location>
</feature>
<keyword evidence="4" id="KW-1185">Reference proteome</keyword>
<dbReference type="PANTHER" id="PTHR45960">
    <property type="entry name" value="GRB2-ASSOCIATED-BINDING PROTEIN"/>
    <property type="match status" value="1"/>
</dbReference>
<evidence type="ECO:0000313" key="4">
    <source>
        <dbReference type="Proteomes" id="UP000515152"/>
    </source>
</evidence>
<dbReference type="KEGG" id="char:105893184"/>
<dbReference type="GO" id="GO:0005737">
    <property type="term" value="C:cytoplasm"/>
    <property type="evidence" value="ECO:0007669"/>
    <property type="project" value="TreeGrafter"/>
</dbReference>
<accession>A0A6P3VMD7</accession>
<dbReference type="Proteomes" id="UP000515152">
    <property type="component" value="Chromosome 8"/>
</dbReference>
<dbReference type="InterPro" id="IPR011993">
    <property type="entry name" value="PH-like_dom_sf"/>
</dbReference>
<dbReference type="SMART" id="SM00233">
    <property type="entry name" value="PH"/>
    <property type="match status" value="1"/>
</dbReference>
<dbReference type="GO" id="GO:0007165">
    <property type="term" value="P:signal transduction"/>
    <property type="evidence" value="ECO:0007669"/>
    <property type="project" value="TreeGrafter"/>
</dbReference>
<dbReference type="RefSeq" id="XP_012675006.1">
    <property type="nucleotide sequence ID" value="XM_012819552.3"/>
</dbReference>
<feature type="region of interest" description="Disordered" evidence="2">
    <location>
        <begin position="122"/>
        <end position="177"/>
    </location>
</feature>
<feature type="domain" description="PH" evidence="3">
    <location>
        <begin position="5"/>
        <end position="119"/>
    </location>
</feature>
<evidence type="ECO:0000256" key="1">
    <source>
        <dbReference type="ARBA" id="ARBA00029462"/>
    </source>
</evidence>
<dbReference type="PROSITE" id="PS50003">
    <property type="entry name" value="PH_DOMAIN"/>
    <property type="match status" value="1"/>
</dbReference>
<dbReference type="InterPro" id="IPR001849">
    <property type="entry name" value="PH_domain"/>
</dbReference>
<dbReference type="OrthoDB" id="360585at2759"/>
<dbReference type="CTD" id="139716"/>
<organism evidence="4 5">
    <name type="scientific">Clupea harengus</name>
    <name type="common">Atlantic herring</name>
    <dbReference type="NCBI Taxonomy" id="7950"/>
    <lineage>
        <taxon>Eukaryota</taxon>
        <taxon>Metazoa</taxon>
        <taxon>Chordata</taxon>
        <taxon>Craniata</taxon>
        <taxon>Vertebrata</taxon>
        <taxon>Euteleostomi</taxon>
        <taxon>Actinopterygii</taxon>
        <taxon>Neopterygii</taxon>
        <taxon>Teleostei</taxon>
        <taxon>Clupei</taxon>
        <taxon>Clupeiformes</taxon>
        <taxon>Clupeoidei</taxon>
        <taxon>Clupeidae</taxon>
        <taxon>Clupea</taxon>
    </lineage>
</organism>
<evidence type="ECO:0000259" key="3">
    <source>
        <dbReference type="PROSITE" id="PS50003"/>
    </source>
</evidence>
<feature type="region of interest" description="Disordered" evidence="2">
    <location>
        <begin position="389"/>
        <end position="432"/>
    </location>
</feature>
<proteinExistence type="inferred from homology"/>
<dbReference type="Pfam" id="PF00169">
    <property type="entry name" value="PH"/>
    <property type="match status" value="1"/>
</dbReference>
<evidence type="ECO:0000256" key="2">
    <source>
        <dbReference type="SAM" id="MobiDB-lite"/>
    </source>
</evidence>
<dbReference type="GO" id="GO:0035591">
    <property type="term" value="F:signaling adaptor activity"/>
    <property type="evidence" value="ECO:0007669"/>
    <property type="project" value="TreeGrafter"/>
</dbReference>